<dbReference type="Proteomes" id="UP000244335">
    <property type="component" value="Unassembled WGS sequence"/>
</dbReference>
<keyword evidence="1" id="KW-0472">Membrane</keyword>
<accession>A0AA92C0E5</accession>
<keyword evidence="1" id="KW-1133">Transmembrane helix</keyword>
<dbReference type="EMBL" id="QDFR01000008">
    <property type="protein sequence ID" value="PVE51086.1"/>
    <property type="molecule type" value="Genomic_DNA"/>
</dbReference>
<feature type="transmembrane region" description="Helical" evidence="1">
    <location>
        <begin position="12"/>
        <end position="29"/>
    </location>
</feature>
<evidence type="ECO:0000313" key="3">
    <source>
        <dbReference type="Proteomes" id="UP000244335"/>
    </source>
</evidence>
<reference evidence="2 3" key="1">
    <citation type="submission" date="2018-04" db="EMBL/GenBank/DDBJ databases">
        <authorList>
            <person name="Hagen T."/>
        </authorList>
    </citation>
    <scope>NUCLEOTIDE SEQUENCE [LARGE SCALE GENOMIC DNA]</scope>
    <source>
        <strain evidence="2 3">TPD7009</strain>
    </source>
</reference>
<dbReference type="AlphaFoldDB" id="A0AA92C0E5"/>
<keyword evidence="1" id="KW-0812">Transmembrane</keyword>
<comment type="caution">
    <text evidence="2">The sequence shown here is derived from an EMBL/GenBank/DDBJ whole genome shotgun (WGS) entry which is preliminary data.</text>
</comment>
<sequence>MAPNVLFKQHGYVKHLVIIVINLFADCLLRKLLYFHDRKRGGGSLVFKKTGMGQGMLSFSLRTQTLMQLDWRST</sequence>
<name>A0AA92C0E5_RHIRH</name>
<proteinExistence type="predicted"/>
<evidence type="ECO:0000313" key="2">
    <source>
        <dbReference type="EMBL" id="PVE51086.1"/>
    </source>
</evidence>
<protein>
    <submittedName>
        <fullName evidence="2">Uncharacterized protein</fullName>
    </submittedName>
</protein>
<evidence type="ECO:0000256" key="1">
    <source>
        <dbReference type="SAM" id="Phobius"/>
    </source>
</evidence>
<organism evidence="2 3">
    <name type="scientific">Rhizobium rhizogenes</name>
    <name type="common">Agrobacterium rhizogenes</name>
    <dbReference type="NCBI Taxonomy" id="359"/>
    <lineage>
        <taxon>Bacteria</taxon>
        <taxon>Pseudomonadati</taxon>
        <taxon>Pseudomonadota</taxon>
        <taxon>Alphaproteobacteria</taxon>
        <taxon>Hyphomicrobiales</taxon>
        <taxon>Rhizobiaceae</taxon>
        <taxon>Rhizobium/Agrobacterium group</taxon>
        <taxon>Rhizobium</taxon>
    </lineage>
</organism>
<gene>
    <name evidence="2" type="ORF">DC430_18940</name>
</gene>